<proteinExistence type="predicted"/>
<accession>A0ABN0CWL3</accession>
<dbReference type="Proteomes" id="UP000005356">
    <property type="component" value="Unassembled WGS sequence"/>
</dbReference>
<comment type="caution">
    <text evidence="1">The sequence shown here is derived from an EMBL/GenBank/DDBJ whole genome shotgun (WGS) entry which is preliminary data.</text>
</comment>
<dbReference type="RefSeq" id="WP_003084638.1">
    <property type="nucleotide sequence ID" value="NZ_AEUU02000001.1"/>
</dbReference>
<organism evidence="1 2">
    <name type="scientific">Streptococcus porcinus str. Jelinkova 176</name>
    <dbReference type="NCBI Taxonomy" id="873448"/>
    <lineage>
        <taxon>Bacteria</taxon>
        <taxon>Bacillati</taxon>
        <taxon>Bacillota</taxon>
        <taxon>Bacilli</taxon>
        <taxon>Lactobacillales</taxon>
        <taxon>Streptococcaceae</taxon>
        <taxon>Streptococcus</taxon>
    </lineage>
</organism>
<gene>
    <name evidence="1" type="ORF">STRPO_0261</name>
</gene>
<evidence type="ECO:0000313" key="2">
    <source>
        <dbReference type="Proteomes" id="UP000005356"/>
    </source>
</evidence>
<evidence type="ECO:0000313" key="1">
    <source>
        <dbReference type="EMBL" id="EGJ27543.1"/>
    </source>
</evidence>
<name>A0ABN0CWL3_STRPO</name>
<sequence>MTLTDKFYSKFEDNSKAFCREVFKDINSEEFRRIYVTIVANKRAGILPRPSSLIYFKNYYEPDEFEKMMIKSLEQRDFKAEEDITALEEFKAVKKGLTRKEYRALIRKQVHEKALSLLGL</sequence>
<reference evidence="1 2" key="1">
    <citation type="journal article" date="2014" name="Int. J. Syst. Evol. Microbiol.">
        <title>Phylogenomics and the dynamic genome evolution of the genus Streptococcus.</title>
        <authorList>
            <consortium name="The Broad Institute Genome Sequencing Platform"/>
            <person name="Richards V.P."/>
            <person name="Palmer S.R."/>
            <person name="Pavinski Bitar P.D."/>
            <person name="Qin X."/>
            <person name="Weinstock G.M."/>
            <person name="Highlander S.K."/>
            <person name="Town C.D."/>
            <person name="Burne R.A."/>
            <person name="Stanhope M.J."/>
        </authorList>
    </citation>
    <scope>NUCLEOTIDE SEQUENCE [LARGE SCALE GENOMIC DNA]</scope>
    <source>
        <strain evidence="1 2">Jelinkova 176</strain>
    </source>
</reference>
<dbReference type="EMBL" id="AEUU02000001">
    <property type="protein sequence ID" value="EGJ27543.1"/>
    <property type="molecule type" value="Genomic_DNA"/>
</dbReference>
<protein>
    <submittedName>
        <fullName evidence="1">Conserved domain protein</fullName>
    </submittedName>
</protein>
<keyword evidence="2" id="KW-1185">Reference proteome</keyword>